<dbReference type="EMBL" id="VDFV01000001">
    <property type="protein sequence ID" value="TNC74915.1"/>
    <property type="molecule type" value="Genomic_DNA"/>
</dbReference>
<dbReference type="Gene3D" id="3.40.50.1820">
    <property type="entry name" value="alpha/beta hydrolase"/>
    <property type="match status" value="1"/>
</dbReference>
<comment type="caution">
    <text evidence="3">The sequence shown here is derived from an EMBL/GenBank/DDBJ whole genome shotgun (WGS) entry which is preliminary data.</text>
</comment>
<gene>
    <name evidence="3" type="ORF">FHG71_01955</name>
</gene>
<accession>A0A5C4NM03</accession>
<keyword evidence="4" id="KW-1185">Reference proteome</keyword>
<dbReference type="AlphaFoldDB" id="A0A5C4NM03"/>
<dbReference type="InterPro" id="IPR050300">
    <property type="entry name" value="GDXG_lipolytic_enzyme"/>
</dbReference>
<dbReference type="Proteomes" id="UP000305709">
    <property type="component" value="Unassembled WGS sequence"/>
</dbReference>
<organism evidence="3 4">
    <name type="scientific">Rubellimicrobium roseum</name>
    <dbReference type="NCBI Taxonomy" id="687525"/>
    <lineage>
        <taxon>Bacteria</taxon>
        <taxon>Pseudomonadati</taxon>
        <taxon>Pseudomonadota</taxon>
        <taxon>Alphaproteobacteria</taxon>
        <taxon>Rhodobacterales</taxon>
        <taxon>Roseobacteraceae</taxon>
        <taxon>Rubellimicrobium</taxon>
    </lineage>
</organism>
<evidence type="ECO:0000313" key="3">
    <source>
        <dbReference type="EMBL" id="TNC74915.1"/>
    </source>
</evidence>
<dbReference type="RefSeq" id="WP_139079909.1">
    <property type="nucleotide sequence ID" value="NZ_VDFV01000001.1"/>
</dbReference>
<dbReference type="OrthoDB" id="9771666at2"/>
<reference evidence="3 4" key="1">
    <citation type="submission" date="2019-06" db="EMBL/GenBank/DDBJ databases">
        <authorList>
            <person name="Jiang L."/>
        </authorList>
    </citation>
    <scope>NUCLEOTIDE SEQUENCE [LARGE SCALE GENOMIC DNA]</scope>
    <source>
        <strain evidence="3 4">YIM 48858</strain>
    </source>
</reference>
<keyword evidence="1 3" id="KW-0378">Hydrolase</keyword>
<dbReference type="PANTHER" id="PTHR48081:SF33">
    <property type="entry name" value="KYNURENINE FORMAMIDASE"/>
    <property type="match status" value="1"/>
</dbReference>
<sequence>MDLSDAYANAAHIPGGPGFPARWAEAAAAFRAAHPPQEIRTGEGARDWLHLFHPEGEPRGLAVIVHGGYWMAFSPTDFSHLAAGALARGWAVAMPCYPLCPEATVGGIVRSVARAVEQAAAEVPGPIALAGHSAGAQVVARLAGADVALAPRDRLARVVPVSPLSDLVPLLRTGMNATLGLDLHEAVAESPLLRPRPAIPVTVWVGESERPAFRDQALWLSRAWDVPLVVEPGRRHFDVIAGFEDPAHPLTQAVVGS</sequence>
<feature type="domain" description="Alpha/beta hydrolase fold-3" evidence="2">
    <location>
        <begin position="63"/>
        <end position="167"/>
    </location>
</feature>
<dbReference type="InterPro" id="IPR013094">
    <property type="entry name" value="AB_hydrolase_3"/>
</dbReference>
<dbReference type="Pfam" id="PF07859">
    <property type="entry name" value="Abhydrolase_3"/>
    <property type="match status" value="1"/>
</dbReference>
<dbReference type="InterPro" id="IPR029058">
    <property type="entry name" value="AB_hydrolase_fold"/>
</dbReference>
<dbReference type="SUPFAM" id="SSF53474">
    <property type="entry name" value="alpha/beta-Hydrolases"/>
    <property type="match status" value="1"/>
</dbReference>
<dbReference type="GO" id="GO:0016787">
    <property type="term" value="F:hydrolase activity"/>
    <property type="evidence" value="ECO:0007669"/>
    <property type="project" value="UniProtKB-KW"/>
</dbReference>
<evidence type="ECO:0000259" key="2">
    <source>
        <dbReference type="Pfam" id="PF07859"/>
    </source>
</evidence>
<name>A0A5C4NM03_9RHOB</name>
<proteinExistence type="predicted"/>
<evidence type="ECO:0000313" key="4">
    <source>
        <dbReference type="Proteomes" id="UP000305709"/>
    </source>
</evidence>
<evidence type="ECO:0000256" key="1">
    <source>
        <dbReference type="ARBA" id="ARBA00022801"/>
    </source>
</evidence>
<protein>
    <submittedName>
        <fullName evidence="3">Alpha/beta hydrolase</fullName>
    </submittedName>
</protein>
<dbReference type="PANTHER" id="PTHR48081">
    <property type="entry name" value="AB HYDROLASE SUPERFAMILY PROTEIN C4A8.06C"/>
    <property type="match status" value="1"/>
</dbReference>